<dbReference type="AlphaFoldDB" id="A0A7C0Y5K9"/>
<name>A0A7C0Y5K9_THELI</name>
<organism evidence="1">
    <name type="scientific">Thermococcus litoralis</name>
    <dbReference type="NCBI Taxonomy" id="2265"/>
    <lineage>
        <taxon>Archaea</taxon>
        <taxon>Methanobacteriati</taxon>
        <taxon>Methanobacteriota</taxon>
        <taxon>Thermococci</taxon>
        <taxon>Thermococcales</taxon>
        <taxon>Thermococcaceae</taxon>
        <taxon>Thermococcus</taxon>
    </lineage>
</organism>
<dbReference type="Proteomes" id="UP000886210">
    <property type="component" value="Unassembled WGS sequence"/>
</dbReference>
<dbReference type="EMBL" id="DQYG01000124">
    <property type="protein sequence ID" value="HDD31564.1"/>
    <property type="molecule type" value="Genomic_DNA"/>
</dbReference>
<feature type="non-terminal residue" evidence="1">
    <location>
        <position position="1"/>
    </location>
</feature>
<gene>
    <name evidence="1" type="ORF">ENF72_02930</name>
</gene>
<reference evidence="1" key="1">
    <citation type="journal article" date="2020" name="mSystems">
        <title>Genome- and Community-Level Interaction Insights into Carbon Utilization and Element Cycling Functions of Hydrothermarchaeota in Hydrothermal Sediment.</title>
        <authorList>
            <person name="Zhou Z."/>
            <person name="Liu Y."/>
            <person name="Xu W."/>
            <person name="Pan J."/>
            <person name="Luo Z.H."/>
            <person name="Li M."/>
        </authorList>
    </citation>
    <scope>NUCLEOTIDE SEQUENCE [LARGE SCALE GENOMIC DNA]</scope>
    <source>
        <strain evidence="1">HyVt-151</strain>
    </source>
</reference>
<proteinExistence type="predicted"/>
<accession>A0A7C0Y5K9</accession>
<comment type="caution">
    <text evidence="1">The sequence shown here is derived from an EMBL/GenBank/DDBJ whole genome shotgun (WGS) entry which is preliminary data.</text>
</comment>
<dbReference type="InterPro" id="IPR032560">
    <property type="entry name" value="DUF4932"/>
</dbReference>
<evidence type="ECO:0000313" key="1">
    <source>
        <dbReference type="EMBL" id="HDD31564.1"/>
    </source>
</evidence>
<dbReference type="Pfam" id="PF16286">
    <property type="entry name" value="DUF4932"/>
    <property type="match status" value="1"/>
</dbReference>
<sequence>RRDYSINEFAASLVSKPYLGNMSENDPILSDFYRSLISFAKESNFMRFYKRHTKEYEEVLEPARKVLTQDIFQKFEELFGSQCRMFHMALSYSLRIHPGSRLVGDTAYYFGYVAFMPEQYAEIFYLYIAVHEYSHSFVNPLVSRHISGFSELDYYLNQVRGELAYTSYDPHFDTNHLYLSENLVEALTNYILRSLKSEVVHDLPKYFVLRDHTLGFYLVEDLMGEFETFESSKKTNDTFEDYIPRLIEHMKEWATPENVSEYFEKRVPASGFWLFDRGYAEGKIIIVYGTKNPDPSGIEYDKESALMLKDLIERDDTWKLYNGRPKIIVKAENELNEEDLKANLILIGGPAANGIVNALRFPIQFTFNGTWILKKNTTGFRFFTAFTINEAVYTKVSWSETFCGYPLRVFEVVRNPWNEKNFIAVVAGVDRYSTRALVKEFTAYPRSYGIESGDYVEVGFYVP</sequence>
<protein>
    <submittedName>
        <fullName evidence="1">DUF4932 domain-containing protein</fullName>
    </submittedName>
</protein>